<comment type="caution">
    <text evidence="3">The sequence shown here is derived from an EMBL/GenBank/DDBJ whole genome shotgun (WGS) entry which is preliminary data.</text>
</comment>
<evidence type="ECO:0000313" key="3">
    <source>
        <dbReference type="EMBL" id="KAG2215136.1"/>
    </source>
</evidence>
<keyword evidence="2" id="KW-0732">Signal</keyword>
<feature type="region of interest" description="Disordered" evidence="1">
    <location>
        <begin position="122"/>
        <end position="143"/>
    </location>
</feature>
<accession>A0A8H7V9I6</accession>
<name>A0A8H7V9I6_9FUNG</name>
<evidence type="ECO:0000313" key="4">
    <source>
        <dbReference type="Proteomes" id="UP000650833"/>
    </source>
</evidence>
<keyword evidence="4" id="KW-1185">Reference proteome</keyword>
<gene>
    <name evidence="3" type="ORF">INT46_006522</name>
</gene>
<dbReference type="Proteomes" id="UP000650833">
    <property type="component" value="Unassembled WGS sequence"/>
</dbReference>
<organism evidence="3 4">
    <name type="scientific">Mucor plumbeus</name>
    <dbReference type="NCBI Taxonomy" id="97098"/>
    <lineage>
        <taxon>Eukaryota</taxon>
        <taxon>Fungi</taxon>
        <taxon>Fungi incertae sedis</taxon>
        <taxon>Mucoromycota</taxon>
        <taxon>Mucoromycotina</taxon>
        <taxon>Mucoromycetes</taxon>
        <taxon>Mucorales</taxon>
        <taxon>Mucorineae</taxon>
        <taxon>Mucoraceae</taxon>
        <taxon>Mucor</taxon>
    </lineage>
</organism>
<dbReference type="AlphaFoldDB" id="A0A8H7V9I6"/>
<feature type="compositionally biased region" description="Basic residues" evidence="1">
    <location>
        <begin position="122"/>
        <end position="131"/>
    </location>
</feature>
<protein>
    <submittedName>
        <fullName evidence="3">Uncharacterized protein</fullName>
    </submittedName>
</protein>
<dbReference type="OrthoDB" id="2285902at2759"/>
<evidence type="ECO:0000256" key="1">
    <source>
        <dbReference type="SAM" id="MobiDB-lite"/>
    </source>
</evidence>
<reference evidence="3" key="1">
    <citation type="submission" date="2020-12" db="EMBL/GenBank/DDBJ databases">
        <title>Metabolic potential, ecology and presence of endohyphal bacteria is reflected in genomic diversity of Mucoromycotina.</title>
        <authorList>
            <person name="Muszewska A."/>
            <person name="Okrasinska A."/>
            <person name="Steczkiewicz K."/>
            <person name="Drgas O."/>
            <person name="Orlowska M."/>
            <person name="Perlinska-Lenart U."/>
            <person name="Aleksandrzak-Piekarczyk T."/>
            <person name="Szatraj K."/>
            <person name="Zielenkiewicz U."/>
            <person name="Pilsyk S."/>
            <person name="Malc E."/>
            <person name="Mieczkowski P."/>
            <person name="Kruszewska J.S."/>
            <person name="Biernat P."/>
            <person name="Pawlowska J."/>
        </authorList>
    </citation>
    <scope>NUCLEOTIDE SEQUENCE</scope>
    <source>
        <strain evidence="3">CBS 226.32</strain>
    </source>
</reference>
<dbReference type="EMBL" id="JAEPRC010000013">
    <property type="protein sequence ID" value="KAG2215136.1"/>
    <property type="molecule type" value="Genomic_DNA"/>
</dbReference>
<feature type="chain" id="PRO_5034440294" evidence="2">
    <location>
        <begin position="21"/>
        <end position="143"/>
    </location>
</feature>
<sequence length="143" mass="14923">MVRATVFVSALFALIATVAAVPRPLDSLVDVDADYVGTGDLNFDEAFQEVVDLRDLNVQDVAYDINVLGGHSHCGSGSGCGHEHGHGEHCGSGSDCDHNLLGHILKREEAPAGTVRIARAGKGKMNKKGSKKAADEAAAVKMA</sequence>
<evidence type="ECO:0000256" key="2">
    <source>
        <dbReference type="SAM" id="SignalP"/>
    </source>
</evidence>
<proteinExistence type="predicted"/>
<feature type="signal peptide" evidence="2">
    <location>
        <begin position="1"/>
        <end position="20"/>
    </location>
</feature>